<gene>
    <name evidence="6" type="ORF">GCM10010995_09450</name>
</gene>
<dbReference type="Pfam" id="PF09685">
    <property type="entry name" value="MamF_MmsF"/>
    <property type="match status" value="1"/>
</dbReference>
<reference evidence="6" key="1">
    <citation type="journal article" date="2014" name="Int. J. Syst. Evol. Microbiol.">
        <title>Complete genome sequence of Corynebacterium casei LMG S-19264T (=DSM 44701T), isolated from a smear-ripened cheese.</title>
        <authorList>
            <consortium name="US DOE Joint Genome Institute (JGI-PGF)"/>
            <person name="Walter F."/>
            <person name="Albersmeier A."/>
            <person name="Kalinowski J."/>
            <person name="Ruckert C."/>
        </authorList>
    </citation>
    <scope>NUCLEOTIDE SEQUENCE</scope>
    <source>
        <strain evidence="6">CGMCC 1.15758</strain>
    </source>
</reference>
<dbReference type="OrthoDB" id="5405464at2"/>
<feature type="transmembrane region" description="Helical" evidence="5">
    <location>
        <begin position="12"/>
        <end position="34"/>
    </location>
</feature>
<dbReference type="InterPro" id="IPR019109">
    <property type="entry name" value="MamF_MmsF"/>
</dbReference>
<reference evidence="6" key="2">
    <citation type="submission" date="2020-09" db="EMBL/GenBank/DDBJ databases">
        <authorList>
            <person name="Sun Q."/>
            <person name="Zhou Y."/>
        </authorList>
    </citation>
    <scope>NUCLEOTIDE SEQUENCE</scope>
    <source>
        <strain evidence="6">CGMCC 1.15758</strain>
    </source>
</reference>
<keyword evidence="4 5" id="KW-0472">Membrane</keyword>
<feature type="transmembrane region" description="Helical" evidence="5">
    <location>
        <begin position="54"/>
        <end position="87"/>
    </location>
</feature>
<evidence type="ECO:0000256" key="3">
    <source>
        <dbReference type="ARBA" id="ARBA00022989"/>
    </source>
</evidence>
<evidence type="ECO:0000256" key="5">
    <source>
        <dbReference type="SAM" id="Phobius"/>
    </source>
</evidence>
<sequence length="120" mass="13833">MKNETYAKIIYILYIVGLFTGITALIGLIMAYVKRNEHDVTPALKTHFDFQIKTFWYGLIYLILSIILAFIIIGYLLYIWWVIWLVVRTIKGFMALDSDKAVTGKDGFWGLGEFNLGISK</sequence>
<dbReference type="Proteomes" id="UP000636949">
    <property type="component" value="Unassembled WGS sequence"/>
</dbReference>
<protein>
    <recommendedName>
        <fullName evidence="8">Transmembrane protein</fullName>
    </recommendedName>
</protein>
<comment type="subcellular location">
    <subcellularLocation>
        <location evidence="1">Membrane</location>
        <topology evidence="1">Multi-pass membrane protein</topology>
    </subcellularLocation>
</comment>
<keyword evidence="3 5" id="KW-1133">Transmembrane helix</keyword>
<accession>A0A8J2Z3K2</accession>
<dbReference type="AlphaFoldDB" id="A0A8J2Z3K2"/>
<evidence type="ECO:0000256" key="1">
    <source>
        <dbReference type="ARBA" id="ARBA00004141"/>
    </source>
</evidence>
<organism evidence="6 7">
    <name type="scientific">Cysteiniphilum litorale</name>
    <dbReference type="NCBI Taxonomy" id="2056700"/>
    <lineage>
        <taxon>Bacteria</taxon>
        <taxon>Pseudomonadati</taxon>
        <taxon>Pseudomonadota</taxon>
        <taxon>Gammaproteobacteria</taxon>
        <taxon>Thiotrichales</taxon>
        <taxon>Fastidiosibacteraceae</taxon>
        <taxon>Cysteiniphilum</taxon>
    </lineage>
</organism>
<evidence type="ECO:0000256" key="2">
    <source>
        <dbReference type="ARBA" id="ARBA00022692"/>
    </source>
</evidence>
<comment type="caution">
    <text evidence="6">The sequence shown here is derived from an EMBL/GenBank/DDBJ whole genome shotgun (WGS) entry which is preliminary data.</text>
</comment>
<evidence type="ECO:0000313" key="6">
    <source>
        <dbReference type="EMBL" id="GGF94318.1"/>
    </source>
</evidence>
<dbReference type="RefSeq" id="WP_117001899.1">
    <property type="nucleotide sequence ID" value="NZ_BMJS01000007.1"/>
</dbReference>
<proteinExistence type="predicted"/>
<keyword evidence="2 5" id="KW-0812">Transmembrane</keyword>
<evidence type="ECO:0008006" key="8">
    <source>
        <dbReference type="Google" id="ProtNLM"/>
    </source>
</evidence>
<evidence type="ECO:0000256" key="4">
    <source>
        <dbReference type="ARBA" id="ARBA00023136"/>
    </source>
</evidence>
<evidence type="ECO:0000313" key="7">
    <source>
        <dbReference type="Proteomes" id="UP000636949"/>
    </source>
</evidence>
<name>A0A8J2Z3K2_9GAMM</name>
<keyword evidence="7" id="KW-1185">Reference proteome</keyword>
<dbReference type="EMBL" id="BMJS01000007">
    <property type="protein sequence ID" value="GGF94318.1"/>
    <property type="molecule type" value="Genomic_DNA"/>
</dbReference>